<keyword evidence="10" id="KW-1185">Reference proteome</keyword>
<dbReference type="PANTHER" id="PTHR24286:SF24">
    <property type="entry name" value="LANOSTEROL 14-ALPHA DEMETHYLASE"/>
    <property type="match status" value="1"/>
</dbReference>
<name>A0A1H9SIX1_9RHOB</name>
<comment type="cofactor">
    <cofactor evidence="1 8">
        <name>heme</name>
        <dbReference type="ChEBI" id="CHEBI:30413"/>
    </cofactor>
</comment>
<keyword evidence="4 8" id="KW-0479">Metal-binding</keyword>
<dbReference type="InterPro" id="IPR001128">
    <property type="entry name" value="Cyt_P450"/>
</dbReference>
<evidence type="ECO:0000256" key="7">
    <source>
        <dbReference type="ARBA" id="ARBA00023033"/>
    </source>
</evidence>
<dbReference type="GO" id="GO:0004497">
    <property type="term" value="F:monooxygenase activity"/>
    <property type="evidence" value="ECO:0007669"/>
    <property type="project" value="UniProtKB-KW"/>
</dbReference>
<dbReference type="Gene3D" id="1.10.630.10">
    <property type="entry name" value="Cytochrome P450"/>
    <property type="match status" value="1"/>
</dbReference>
<dbReference type="GO" id="GO:0020037">
    <property type="term" value="F:heme binding"/>
    <property type="evidence" value="ECO:0007669"/>
    <property type="project" value="InterPro"/>
</dbReference>
<comment type="similarity">
    <text evidence="2">Belongs to the cytochrome P450 family.</text>
</comment>
<evidence type="ECO:0000313" key="9">
    <source>
        <dbReference type="EMBL" id="SER84901.1"/>
    </source>
</evidence>
<dbReference type="SUPFAM" id="SSF48264">
    <property type="entry name" value="Cytochrome P450"/>
    <property type="match status" value="1"/>
</dbReference>
<dbReference type="OrthoDB" id="9764248at2"/>
<keyword evidence="3 8" id="KW-0349">Heme</keyword>
<dbReference type="PANTHER" id="PTHR24286">
    <property type="entry name" value="CYTOCHROME P450 26"/>
    <property type="match status" value="1"/>
</dbReference>
<keyword evidence="6 8" id="KW-0408">Iron</keyword>
<dbReference type="CDD" id="cd11067">
    <property type="entry name" value="CYP152"/>
    <property type="match status" value="1"/>
</dbReference>
<reference evidence="9 10" key="1">
    <citation type="submission" date="2016-10" db="EMBL/GenBank/DDBJ databases">
        <authorList>
            <person name="de Groot N.N."/>
        </authorList>
    </citation>
    <scope>NUCLEOTIDE SEQUENCE [LARGE SCALE GENOMIC DNA]</scope>
    <source>
        <strain evidence="9 10">DSM 23042</strain>
    </source>
</reference>
<dbReference type="STRING" id="641238.SAMN04490244_103230"/>
<evidence type="ECO:0000256" key="3">
    <source>
        <dbReference type="ARBA" id="ARBA00022617"/>
    </source>
</evidence>
<dbReference type="InterPro" id="IPR036396">
    <property type="entry name" value="Cyt_P450_sf"/>
</dbReference>
<dbReference type="GO" id="GO:0016705">
    <property type="term" value="F:oxidoreductase activity, acting on paired donors, with incorporation or reduction of molecular oxygen"/>
    <property type="evidence" value="ECO:0007669"/>
    <property type="project" value="InterPro"/>
</dbReference>
<dbReference type="GO" id="GO:0016125">
    <property type="term" value="P:sterol metabolic process"/>
    <property type="evidence" value="ECO:0007669"/>
    <property type="project" value="TreeGrafter"/>
</dbReference>
<dbReference type="EMBL" id="FOGU01000003">
    <property type="protein sequence ID" value="SER84901.1"/>
    <property type="molecule type" value="Genomic_DNA"/>
</dbReference>
<accession>A0A1H9SIX1</accession>
<organism evidence="9 10">
    <name type="scientific">Tranquillimonas rosea</name>
    <dbReference type="NCBI Taxonomy" id="641238"/>
    <lineage>
        <taxon>Bacteria</taxon>
        <taxon>Pseudomonadati</taxon>
        <taxon>Pseudomonadota</taxon>
        <taxon>Alphaproteobacteria</taxon>
        <taxon>Rhodobacterales</taxon>
        <taxon>Roseobacteraceae</taxon>
        <taxon>Tranquillimonas</taxon>
    </lineage>
</organism>
<dbReference type="AlphaFoldDB" id="A0A1H9SIX1"/>
<evidence type="ECO:0000256" key="4">
    <source>
        <dbReference type="ARBA" id="ARBA00022723"/>
    </source>
</evidence>
<dbReference type="GO" id="GO:0005506">
    <property type="term" value="F:iron ion binding"/>
    <property type="evidence" value="ECO:0007669"/>
    <property type="project" value="InterPro"/>
</dbReference>
<dbReference type="PRINTS" id="PR00463">
    <property type="entry name" value="EP450I"/>
</dbReference>
<feature type="binding site" description="axial binding residue" evidence="8">
    <location>
        <position position="356"/>
    </location>
    <ligand>
        <name>heme</name>
        <dbReference type="ChEBI" id="CHEBI:30413"/>
    </ligand>
    <ligandPart>
        <name>Fe</name>
        <dbReference type="ChEBI" id="CHEBI:18248"/>
    </ligandPart>
</feature>
<dbReference type="InterPro" id="IPR002401">
    <property type="entry name" value="Cyt_P450_E_grp-I"/>
</dbReference>
<evidence type="ECO:0000256" key="1">
    <source>
        <dbReference type="ARBA" id="ARBA00001971"/>
    </source>
</evidence>
<keyword evidence="7" id="KW-0503">Monooxygenase</keyword>
<gene>
    <name evidence="9" type="ORF">SAMN04490244_103230</name>
</gene>
<evidence type="ECO:0000313" key="10">
    <source>
        <dbReference type="Proteomes" id="UP000198885"/>
    </source>
</evidence>
<dbReference type="Pfam" id="PF00067">
    <property type="entry name" value="p450"/>
    <property type="match status" value="1"/>
</dbReference>
<dbReference type="Proteomes" id="UP000198885">
    <property type="component" value="Unassembled WGS sequence"/>
</dbReference>
<evidence type="ECO:0000256" key="6">
    <source>
        <dbReference type="ARBA" id="ARBA00023004"/>
    </source>
</evidence>
<protein>
    <submittedName>
        <fullName evidence="9">Fatty-acid peroxygenase</fullName>
    </submittedName>
</protein>
<evidence type="ECO:0000256" key="2">
    <source>
        <dbReference type="ARBA" id="ARBA00010617"/>
    </source>
</evidence>
<keyword evidence="5" id="KW-0560">Oxidoreductase</keyword>
<proteinExistence type="inferred from homology"/>
<evidence type="ECO:0000256" key="8">
    <source>
        <dbReference type="PIRSR" id="PIRSR602401-1"/>
    </source>
</evidence>
<dbReference type="RefSeq" id="WP_092690331.1">
    <property type="nucleotide sequence ID" value="NZ_FOGU01000003.1"/>
</dbReference>
<sequence length="409" mass="45877">MPDIPADRAPDATLQLRADPYRFISARCRAHGSDLFATRVLMEPTICLHGAAAAELFYDTDRFRRAGALPDRIRKLLFGEGGVQGLDGAVHAHRKAMHLSFMTPERMAEMETLLLDKLRIRAAAWEERGKVEMHDALVGLVADVAATWCGLGPEPDMTRRRDQLQSMFEQAGSAGPVYWAARLDRRRADTWARDLVDAVRAGLATPPADSPLAIIADWRDAEGALLPSEVAGVEFLNVLRPITAVGDWLVFVLHALAVEEAPDTDDASLKRFVTEVRRLYPFFPMLGARTTRAFEWQGHAFPADRLVLLDVWGTNRDPRVWDDPDRFAPSRFEGHTPGPFEMIPQGGGDHATGHRCSGEWLTERMMRVAARFFVEELDWDVPEQKLDLDYRRLPGLPRGGMPLSRIARR</sequence>
<evidence type="ECO:0000256" key="5">
    <source>
        <dbReference type="ARBA" id="ARBA00023002"/>
    </source>
</evidence>